<reference evidence="1" key="2">
    <citation type="submission" date="2015-06" db="UniProtKB">
        <authorList>
            <consortium name="EnsemblProtists"/>
        </authorList>
    </citation>
    <scope>IDENTIFICATION</scope>
    <source>
        <strain evidence="1">Emoy2</strain>
    </source>
</reference>
<dbReference type="Proteomes" id="UP000011713">
    <property type="component" value="Unassembled WGS sequence"/>
</dbReference>
<dbReference type="HOGENOM" id="CLU_2488180_0_0_1"/>
<dbReference type="EMBL" id="JH597876">
    <property type="status" value="NOT_ANNOTATED_CDS"/>
    <property type="molecule type" value="Genomic_DNA"/>
</dbReference>
<dbReference type="AlphaFoldDB" id="M4B7Q6"/>
<proteinExistence type="predicted"/>
<name>M4B7Q6_HYAAE</name>
<reference evidence="2" key="1">
    <citation type="journal article" date="2010" name="Science">
        <title>Signatures of adaptation to obligate biotrophy in the Hyaloperonospora arabidopsidis genome.</title>
        <authorList>
            <person name="Baxter L."/>
            <person name="Tripathy S."/>
            <person name="Ishaque N."/>
            <person name="Boot N."/>
            <person name="Cabral A."/>
            <person name="Kemen E."/>
            <person name="Thines M."/>
            <person name="Ah-Fong A."/>
            <person name="Anderson R."/>
            <person name="Badejoko W."/>
            <person name="Bittner-Eddy P."/>
            <person name="Boore J.L."/>
            <person name="Chibucos M.C."/>
            <person name="Coates M."/>
            <person name="Dehal P."/>
            <person name="Delehaunty K."/>
            <person name="Dong S."/>
            <person name="Downton P."/>
            <person name="Dumas B."/>
            <person name="Fabro G."/>
            <person name="Fronick C."/>
            <person name="Fuerstenberg S.I."/>
            <person name="Fulton L."/>
            <person name="Gaulin E."/>
            <person name="Govers F."/>
            <person name="Hughes L."/>
            <person name="Humphray S."/>
            <person name="Jiang R.H."/>
            <person name="Judelson H."/>
            <person name="Kamoun S."/>
            <person name="Kyung K."/>
            <person name="Meijer H."/>
            <person name="Minx P."/>
            <person name="Morris P."/>
            <person name="Nelson J."/>
            <person name="Phuntumart V."/>
            <person name="Qutob D."/>
            <person name="Rehmany A."/>
            <person name="Rougon-Cardoso A."/>
            <person name="Ryden P."/>
            <person name="Torto-Alalibo T."/>
            <person name="Studholme D."/>
            <person name="Wang Y."/>
            <person name="Win J."/>
            <person name="Wood J."/>
            <person name="Clifton S.W."/>
            <person name="Rogers J."/>
            <person name="Van den Ackerveken G."/>
            <person name="Jones J.D."/>
            <person name="McDowell J.M."/>
            <person name="Beynon J."/>
            <person name="Tyler B.M."/>
        </authorList>
    </citation>
    <scope>NUCLEOTIDE SEQUENCE [LARGE SCALE GENOMIC DNA]</scope>
    <source>
        <strain evidence="2">Emoy2</strain>
    </source>
</reference>
<protein>
    <submittedName>
        <fullName evidence="1">Uncharacterized protein</fullName>
    </submittedName>
</protein>
<keyword evidence="2" id="KW-1185">Reference proteome</keyword>
<dbReference type="VEuPathDB" id="FungiDB:HpaG802308"/>
<organism evidence="1 2">
    <name type="scientific">Hyaloperonospora arabidopsidis (strain Emoy2)</name>
    <name type="common">Downy mildew agent</name>
    <name type="synonym">Peronospora arabidopsidis</name>
    <dbReference type="NCBI Taxonomy" id="559515"/>
    <lineage>
        <taxon>Eukaryota</taxon>
        <taxon>Sar</taxon>
        <taxon>Stramenopiles</taxon>
        <taxon>Oomycota</taxon>
        <taxon>Peronosporomycetes</taxon>
        <taxon>Peronosporales</taxon>
        <taxon>Peronosporaceae</taxon>
        <taxon>Hyaloperonospora</taxon>
    </lineage>
</organism>
<dbReference type="EnsemblProtists" id="HpaT802308">
    <property type="protein sequence ID" value="HpaP802308"/>
    <property type="gene ID" value="HpaG802308"/>
</dbReference>
<dbReference type="InParanoid" id="M4B7Q6"/>
<evidence type="ECO:0000313" key="1">
    <source>
        <dbReference type="EnsemblProtists" id="HpaP802308"/>
    </source>
</evidence>
<accession>M4B7Q6</accession>
<sequence>MRNDIGCFSGQHTLHPRVLHDARKRTRSIRPRHLASVHVYTIFHRQVGIHPPCHMKTTCVFTRNMTKNPLPRSCWLVVHSLPNCLRV</sequence>
<evidence type="ECO:0000313" key="2">
    <source>
        <dbReference type="Proteomes" id="UP000011713"/>
    </source>
</evidence>